<dbReference type="RefSeq" id="WP_158867764.1">
    <property type="nucleotide sequence ID" value="NZ_CP046401.1"/>
</dbReference>
<dbReference type="Proteomes" id="UP000428260">
    <property type="component" value="Chromosome"/>
</dbReference>
<dbReference type="EMBL" id="CP046401">
    <property type="protein sequence ID" value="QGY44959.1"/>
    <property type="molecule type" value="Genomic_DNA"/>
</dbReference>
<dbReference type="AlphaFoldDB" id="A0A6I6JUL3"/>
<dbReference type="GO" id="GO:0004668">
    <property type="term" value="F:protein-arginine deiminase activity"/>
    <property type="evidence" value="ECO:0007669"/>
    <property type="project" value="InterPro"/>
</dbReference>
<proteinExistence type="predicted"/>
<dbReference type="Pfam" id="PF04371">
    <property type="entry name" value="PAD_porph"/>
    <property type="match status" value="1"/>
</dbReference>
<dbReference type="InterPro" id="IPR007466">
    <property type="entry name" value="Peptidyl-Arg-deiminase_porph"/>
</dbReference>
<sequence length="411" mass="47107">MNLFYRLRRFVPAVVLAFAAVVFLFLIIKFCDDSDFYATADFDTVETIYLVWNDEDSSVIADIAAKISPFESITIFSGNTTDEEIKIKSQISSRGGKIENLNLIPMANKPGNSWIRDYSPVYLKNKNRLKMVKTLYWDPRVNISEFLAQQDKLPIVRSNFYSLGGTREFNGKGTGIFVFSHEKSVNKDLKGSKKEIEKQLKKQFNLKKIIWLNKGIPQDELPDYGPIDDNIFPTGSNHHIDEFCRFISPGKIMISYLTDSEIGNSKILAEAQKRLQENYWILKNAGDQDGKPFEIIPMPYAPIVIRPFNSSADTNDYRTEVTSYMNFLITNHTVIIPGYQDIDTTLTTRKKEEFIARTFQKHFPEKEIIFINTGSLNARGGGIHCITASKPLMKKKTPKSFKLKFKRKRKA</sequence>
<evidence type="ECO:0000313" key="4">
    <source>
        <dbReference type="Proteomes" id="UP000428260"/>
    </source>
</evidence>
<evidence type="ECO:0000256" key="1">
    <source>
        <dbReference type="ARBA" id="ARBA00022801"/>
    </source>
</evidence>
<keyword evidence="4" id="KW-1185">Reference proteome</keyword>
<reference evidence="3 4" key="1">
    <citation type="submission" date="2019-11" db="EMBL/GenBank/DDBJ databases">
        <authorList>
            <person name="Zheng R.K."/>
            <person name="Sun C.M."/>
        </authorList>
    </citation>
    <scope>NUCLEOTIDE SEQUENCE [LARGE SCALE GENOMIC DNA]</scope>
    <source>
        <strain evidence="3 4">WC007</strain>
    </source>
</reference>
<dbReference type="PANTHER" id="PTHR31377">
    <property type="entry name" value="AGMATINE DEIMINASE-RELATED"/>
    <property type="match status" value="1"/>
</dbReference>
<name>A0A6I6JUL3_9BACT</name>
<protein>
    <recommendedName>
        <fullName evidence="5">Agmatine deiminase family protein</fullName>
    </recommendedName>
</protein>
<accession>A0A6I6JUL3</accession>
<keyword evidence="2" id="KW-1133">Transmembrane helix</keyword>
<dbReference type="SUPFAM" id="SSF55909">
    <property type="entry name" value="Pentein"/>
    <property type="match status" value="1"/>
</dbReference>
<keyword evidence="1" id="KW-0378">Hydrolase</keyword>
<gene>
    <name evidence="3" type="ORF">GM418_15155</name>
</gene>
<evidence type="ECO:0000256" key="2">
    <source>
        <dbReference type="SAM" id="Phobius"/>
    </source>
</evidence>
<organism evidence="3 4">
    <name type="scientific">Maribellus comscasis</name>
    <dbReference type="NCBI Taxonomy" id="2681766"/>
    <lineage>
        <taxon>Bacteria</taxon>
        <taxon>Pseudomonadati</taxon>
        <taxon>Bacteroidota</taxon>
        <taxon>Bacteroidia</taxon>
        <taxon>Marinilabiliales</taxon>
        <taxon>Prolixibacteraceae</taxon>
        <taxon>Maribellus</taxon>
    </lineage>
</organism>
<dbReference type="GO" id="GO:0009446">
    <property type="term" value="P:putrescine biosynthetic process"/>
    <property type="evidence" value="ECO:0007669"/>
    <property type="project" value="InterPro"/>
</dbReference>
<dbReference type="GO" id="GO:0047632">
    <property type="term" value="F:agmatine deiminase activity"/>
    <property type="evidence" value="ECO:0007669"/>
    <property type="project" value="TreeGrafter"/>
</dbReference>
<keyword evidence="2" id="KW-0812">Transmembrane</keyword>
<feature type="transmembrane region" description="Helical" evidence="2">
    <location>
        <begin position="7"/>
        <end position="28"/>
    </location>
</feature>
<evidence type="ECO:0008006" key="5">
    <source>
        <dbReference type="Google" id="ProtNLM"/>
    </source>
</evidence>
<dbReference type="PANTHER" id="PTHR31377:SF0">
    <property type="entry name" value="AGMATINE DEIMINASE-RELATED"/>
    <property type="match status" value="1"/>
</dbReference>
<dbReference type="Gene3D" id="3.75.10.10">
    <property type="entry name" value="L-arginine/glycine Amidinotransferase, Chain A"/>
    <property type="match status" value="1"/>
</dbReference>
<dbReference type="KEGG" id="mcos:GM418_15155"/>
<keyword evidence="2" id="KW-0472">Membrane</keyword>
<evidence type="ECO:0000313" key="3">
    <source>
        <dbReference type="EMBL" id="QGY44959.1"/>
    </source>
</evidence>